<reference evidence="2 3" key="1">
    <citation type="submission" date="2020-01" db="EMBL/GenBank/DDBJ databases">
        <authorList>
            <person name="Kim M.K."/>
        </authorList>
    </citation>
    <scope>NUCLEOTIDE SEQUENCE [LARGE SCALE GENOMIC DNA]</scope>
    <source>
        <strain evidence="2 3">172606-1</strain>
    </source>
</reference>
<dbReference type="Gene3D" id="1.25.40.390">
    <property type="match status" value="1"/>
</dbReference>
<evidence type="ECO:0000256" key="1">
    <source>
        <dbReference type="SAM" id="SignalP"/>
    </source>
</evidence>
<dbReference type="KEGG" id="rhoz:GXP67_07695"/>
<dbReference type="Pfam" id="PF12771">
    <property type="entry name" value="SusD-like_2"/>
    <property type="match status" value="1"/>
</dbReference>
<evidence type="ECO:0000313" key="2">
    <source>
        <dbReference type="EMBL" id="QHT66546.1"/>
    </source>
</evidence>
<name>A0A6C0GF04_9BACT</name>
<dbReference type="EMBL" id="CP048222">
    <property type="protein sequence ID" value="QHT66546.1"/>
    <property type="molecule type" value="Genomic_DNA"/>
</dbReference>
<organism evidence="2 3">
    <name type="scientific">Rhodocytophaga rosea</name>
    <dbReference type="NCBI Taxonomy" id="2704465"/>
    <lineage>
        <taxon>Bacteria</taxon>
        <taxon>Pseudomonadati</taxon>
        <taxon>Bacteroidota</taxon>
        <taxon>Cytophagia</taxon>
        <taxon>Cytophagales</taxon>
        <taxon>Rhodocytophagaceae</taxon>
        <taxon>Rhodocytophaga</taxon>
    </lineage>
</organism>
<feature type="chain" id="PRO_5025671469" evidence="1">
    <location>
        <begin position="22"/>
        <end position="514"/>
    </location>
</feature>
<dbReference type="AlphaFoldDB" id="A0A6C0GF04"/>
<dbReference type="SUPFAM" id="SSF48452">
    <property type="entry name" value="TPR-like"/>
    <property type="match status" value="1"/>
</dbReference>
<keyword evidence="2" id="KW-0449">Lipoprotein</keyword>
<dbReference type="InterPro" id="IPR041662">
    <property type="entry name" value="SusD-like_2"/>
</dbReference>
<gene>
    <name evidence="2" type="ORF">GXP67_07695</name>
</gene>
<accession>A0A6C0GF04</accession>
<proteinExistence type="predicted"/>
<feature type="signal peptide" evidence="1">
    <location>
        <begin position="1"/>
        <end position="21"/>
    </location>
</feature>
<keyword evidence="3" id="KW-1185">Reference proteome</keyword>
<dbReference type="RefSeq" id="WP_162442600.1">
    <property type="nucleotide sequence ID" value="NZ_CP048222.1"/>
</dbReference>
<evidence type="ECO:0000313" key="3">
    <source>
        <dbReference type="Proteomes" id="UP000480178"/>
    </source>
</evidence>
<dbReference type="Proteomes" id="UP000480178">
    <property type="component" value="Chromosome"/>
</dbReference>
<keyword evidence="1" id="KW-0732">Signal</keyword>
<protein>
    <submittedName>
        <fullName evidence="2">SusD/RagB family nutrient-binding outer membrane lipoprotein</fullName>
    </submittedName>
</protein>
<dbReference type="InterPro" id="IPR011990">
    <property type="entry name" value="TPR-like_helical_dom_sf"/>
</dbReference>
<sequence>MKKNFFNIFTVAALVVVLLPACDNGLEELNKNPDAYTEVIPEYLFTKAQLDAVNNNYFGSAALTIGGSMQHFATYKEVPAAGDKYFNEGYSYSHFTTAYPNEVNEIQEVIRAVSEKPEDVNKLSIARIWRVYIMHRLTDLYGDVPYSEAGQGLTSKNFTPKYDEQASIYADMLQELEQAALALNPAFPSMGNSDLIYGGNVEKWKKFAYSLMLRLGMRLTKADAATAKTWVEKAIAGGVITSESDIALIGYIDGSQVASRNPIAQALLVGDYINPQSEDNVEGGKLAKTFIDHLKNTRDPRLNVISVVWVKNATGVYVADTATALQQGMPNAAFNSRPGNFNTFSEPHPGTILKYDAPLLVLSSAEVNLLLAEAVLRGWYGGNAAELYKAAVGAGMRNWAYFGAAGAISADKINAYMALNPYPAAGTMEEQMKVIQTEKWVSLFLDEYEIYANWRRTGYPELIPTNYPGNLTGGTIPRRFVLPPAEENINGENFHEAINRQGPNRLTSRVWWDK</sequence>